<reference evidence="4" key="1">
    <citation type="journal article" date="2019" name="Int. J. Syst. Evol. Microbiol.">
        <title>The Global Catalogue of Microorganisms (GCM) 10K type strain sequencing project: providing services to taxonomists for standard genome sequencing and annotation.</title>
        <authorList>
            <consortium name="The Broad Institute Genomics Platform"/>
            <consortium name="The Broad Institute Genome Sequencing Center for Infectious Disease"/>
            <person name="Wu L."/>
            <person name="Ma J."/>
        </authorList>
    </citation>
    <scope>NUCLEOTIDE SEQUENCE [LARGE SCALE GENOMIC DNA]</scope>
    <source>
        <strain evidence="4">JCM 16898</strain>
    </source>
</reference>
<keyword evidence="2" id="KW-0732">Signal</keyword>
<evidence type="ECO:0000256" key="1">
    <source>
        <dbReference type="SAM" id="MobiDB-lite"/>
    </source>
</evidence>
<sequence length="209" mass="21070">MLVTGAIADRARRRCSKRPSMRGMRALPIALLVAAAALAACSSGDQQASAPKPSSSAPASSAASSAPAGKQADTCSLLSADEVGKAINIPGVTAKPGPTENNASNGGKATSCEYLVGDKQAGALAVTRYEGRQAKPAEMIAAVKQAKAGAVDVPGFPDGAVYYQDQQKTATLAAAKLADGIPVLINYTGPVKMTQQMMAPLVRTAVTGA</sequence>
<gene>
    <name evidence="3" type="ORF">GCM10022222_83290</name>
</gene>
<protein>
    <submittedName>
        <fullName evidence="3">DUF3558 family protein</fullName>
    </submittedName>
</protein>
<feature type="chain" id="PRO_5047397705" evidence="2">
    <location>
        <begin position="40"/>
        <end position="209"/>
    </location>
</feature>
<dbReference type="EMBL" id="BAAAZN010000032">
    <property type="protein sequence ID" value="GAA3586022.1"/>
    <property type="molecule type" value="Genomic_DNA"/>
</dbReference>
<dbReference type="InterPro" id="IPR024520">
    <property type="entry name" value="DUF3558"/>
</dbReference>
<proteinExistence type="predicted"/>
<evidence type="ECO:0000256" key="2">
    <source>
        <dbReference type="SAM" id="SignalP"/>
    </source>
</evidence>
<accession>A0ABP6YP53</accession>
<organism evidence="3 4">
    <name type="scientific">Amycolatopsis ultiminotia</name>
    <dbReference type="NCBI Taxonomy" id="543629"/>
    <lineage>
        <taxon>Bacteria</taxon>
        <taxon>Bacillati</taxon>
        <taxon>Actinomycetota</taxon>
        <taxon>Actinomycetes</taxon>
        <taxon>Pseudonocardiales</taxon>
        <taxon>Pseudonocardiaceae</taxon>
        <taxon>Amycolatopsis</taxon>
    </lineage>
</organism>
<name>A0ABP6YP53_9PSEU</name>
<feature type="region of interest" description="Disordered" evidence="1">
    <location>
        <begin position="45"/>
        <end position="68"/>
    </location>
</feature>
<evidence type="ECO:0000313" key="4">
    <source>
        <dbReference type="Proteomes" id="UP001500689"/>
    </source>
</evidence>
<keyword evidence="4" id="KW-1185">Reference proteome</keyword>
<comment type="caution">
    <text evidence="3">The sequence shown here is derived from an EMBL/GenBank/DDBJ whole genome shotgun (WGS) entry which is preliminary data.</text>
</comment>
<dbReference type="Pfam" id="PF12079">
    <property type="entry name" value="DUF3558"/>
    <property type="match status" value="1"/>
</dbReference>
<feature type="compositionally biased region" description="Low complexity" evidence="1">
    <location>
        <begin position="48"/>
        <end position="68"/>
    </location>
</feature>
<dbReference type="Proteomes" id="UP001500689">
    <property type="component" value="Unassembled WGS sequence"/>
</dbReference>
<feature type="signal peptide" evidence="2">
    <location>
        <begin position="1"/>
        <end position="39"/>
    </location>
</feature>
<evidence type="ECO:0000313" key="3">
    <source>
        <dbReference type="EMBL" id="GAA3586022.1"/>
    </source>
</evidence>